<feature type="domain" description="HTH lysR-type" evidence="5">
    <location>
        <begin position="1"/>
        <end position="59"/>
    </location>
</feature>
<dbReference type="OrthoDB" id="9110639at2"/>
<dbReference type="CDD" id="cd08471">
    <property type="entry name" value="PBP2_CrgA_like_2"/>
    <property type="match status" value="1"/>
</dbReference>
<dbReference type="PANTHER" id="PTHR30537:SF5">
    <property type="entry name" value="HTH-TYPE TRANSCRIPTIONAL ACTIVATOR TTDR-RELATED"/>
    <property type="match status" value="1"/>
</dbReference>
<proteinExistence type="inferred from homology"/>
<dbReference type="PATRIC" id="fig|1632867.3.peg.2633"/>
<comment type="similarity">
    <text evidence="1">Belongs to the LysR transcriptional regulatory family.</text>
</comment>
<dbReference type="PRINTS" id="PR00039">
    <property type="entry name" value="HTHLYSR"/>
</dbReference>
<dbReference type="GO" id="GO:0043565">
    <property type="term" value="F:sequence-specific DNA binding"/>
    <property type="evidence" value="ECO:0007669"/>
    <property type="project" value="TreeGrafter"/>
</dbReference>
<dbReference type="Pfam" id="PF03466">
    <property type="entry name" value="LysR_substrate"/>
    <property type="match status" value="1"/>
</dbReference>
<dbReference type="InterPro" id="IPR036390">
    <property type="entry name" value="WH_DNA-bd_sf"/>
</dbReference>
<evidence type="ECO:0000313" key="7">
    <source>
        <dbReference type="Proteomes" id="UP000033684"/>
    </source>
</evidence>
<name>A0A0F3IFL2_9GAMM</name>
<dbReference type="Proteomes" id="UP000033684">
    <property type="component" value="Unassembled WGS sequence"/>
</dbReference>
<dbReference type="InterPro" id="IPR036388">
    <property type="entry name" value="WH-like_DNA-bd_sf"/>
</dbReference>
<dbReference type="GO" id="GO:0003700">
    <property type="term" value="F:DNA-binding transcription factor activity"/>
    <property type="evidence" value="ECO:0007669"/>
    <property type="project" value="InterPro"/>
</dbReference>
<dbReference type="Gene3D" id="1.10.10.10">
    <property type="entry name" value="Winged helix-like DNA-binding domain superfamily/Winged helix DNA-binding domain"/>
    <property type="match status" value="1"/>
</dbReference>
<keyword evidence="7" id="KW-1185">Reference proteome</keyword>
<dbReference type="Gene3D" id="3.40.190.290">
    <property type="match status" value="1"/>
</dbReference>
<reference evidence="6 7" key="2">
    <citation type="journal article" date="2016" name="Microb. Ecol.">
        <title>Genome Characteristics of a Novel Type I Methanotroph (Sn10-6) Isolated from a Flooded Indian Rice Field.</title>
        <authorList>
            <person name="Rahalkar M.C."/>
            <person name="Pandit P.S."/>
            <person name="Dhakephalkar P.K."/>
            <person name="Pore S."/>
            <person name="Arora P."/>
            <person name="Kapse N."/>
        </authorList>
    </citation>
    <scope>NUCLEOTIDE SEQUENCE [LARGE SCALE GENOMIC DNA]</scope>
    <source>
        <strain evidence="6 7">Sn10-6</strain>
    </source>
</reference>
<evidence type="ECO:0000256" key="4">
    <source>
        <dbReference type="ARBA" id="ARBA00023163"/>
    </source>
</evidence>
<dbReference type="SUPFAM" id="SSF53850">
    <property type="entry name" value="Periplasmic binding protein-like II"/>
    <property type="match status" value="1"/>
</dbReference>
<dbReference type="FunFam" id="1.10.10.10:FF:000001">
    <property type="entry name" value="LysR family transcriptional regulator"/>
    <property type="match status" value="1"/>
</dbReference>
<gene>
    <name evidence="6" type="ORF">VZ94_17845</name>
</gene>
<dbReference type="AlphaFoldDB" id="A0A0F3IFL2"/>
<evidence type="ECO:0000313" key="6">
    <source>
        <dbReference type="EMBL" id="KJV05487.1"/>
    </source>
</evidence>
<accession>A0A0F3IFL2</accession>
<dbReference type="InterPro" id="IPR005119">
    <property type="entry name" value="LysR_subst-bd"/>
</dbReference>
<evidence type="ECO:0000256" key="2">
    <source>
        <dbReference type="ARBA" id="ARBA00023015"/>
    </source>
</evidence>
<evidence type="ECO:0000259" key="5">
    <source>
        <dbReference type="PROSITE" id="PS50931"/>
    </source>
</evidence>
<keyword evidence="3" id="KW-0238">DNA-binding</keyword>
<keyword evidence="2" id="KW-0805">Transcription regulation</keyword>
<reference evidence="7" key="1">
    <citation type="submission" date="2015-03" db="EMBL/GenBank/DDBJ databases">
        <title>Draft genome sequence of a novel methanotroph (Sn10-6) isolated from flooded ricefield rhizosphere in India.</title>
        <authorList>
            <person name="Pandit P.S."/>
            <person name="Pore S.D."/>
            <person name="Arora P."/>
            <person name="Kapse N.G."/>
            <person name="Dhakephalkar P.K."/>
            <person name="Rahalkar M.C."/>
        </authorList>
    </citation>
    <scope>NUCLEOTIDE SEQUENCE [LARGE SCALE GENOMIC DNA]</scope>
    <source>
        <strain evidence="7">Sn10-6</strain>
    </source>
</reference>
<dbReference type="SUPFAM" id="SSF46785">
    <property type="entry name" value="Winged helix' DNA-binding domain"/>
    <property type="match status" value="1"/>
</dbReference>
<sequence length="299" mass="32915">MDRLHLMTVFVAVVEAEGFAGGARKLQISPPAVTRAIAALEDRLGVKLLNRTTRYVRMTEAGQKYYEDAKRIITLANEADDAVLGINAEPRGQLTVTASVLFGRLYIMPGIVEYLSYYPNVELNALFVDRVVNMLEEGVDVAIRIAELPDSSYRALRVGSVRRVLCASPDYLAQHGTPETPDDLTQHRIILARGLNPTNELRFQQDGQVHTVKVQPMLSVSDNDSAASAAKAGLGITRLLNYQIAESLLTGQLKIVLSDYESPPVPVHILHREGRHSSAKIRSFVDLMAARLRVALSTD</sequence>
<comment type="caution">
    <text evidence="6">The sequence shown here is derived from an EMBL/GenBank/DDBJ whole genome shotgun (WGS) entry which is preliminary data.</text>
</comment>
<dbReference type="InterPro" id="IPR000847">
    <property type="entry name" value="LysR_HTH_N"/>
</dbReference>
<organism evidence="6 7">
    <name type="scientific">Methylocucumis oryzae</name>
    <dbReference type="NCBI Taxonomy" id="1632867"/>
    <lineage>
        <taxon>Bacteria</taxon>
        <taxon>Pseudomonadati</taxon>
        <taxon>Pseudomonadota</taxon>
        <taxon>Gammaproteobacteria</taxon>
        <taxon>Methylococcales</taxon>
        <taxon>Methylococcaceae</taxon>
        <taxon>Methylocucumis</taxon>
    </lineage>
</organism>
<evidence type="ECO:0000256" key="1">
    <source>
        <dbReference type="ARBA" id="ARBA00009437"/>
    </source>
</evidence>
<protein>
    <submittedName>
        <fullName evidence="6">LysR family transcriptional regulator</fullName>
    </submittedName>
</protein>
<dbReference type="PROSITE" id="PS50931">
    <property type="entry name" value="HTH_LYSR"/>
    <property type="match status" value="1"/>
</dbReference>
<dbReference type="InterPro" id="IPR058163">
    <property type="entry name" value="LysR-type_TF_proteobact-type"/>
</dbReference>
<dbReference type="Pfam" id="PF00126">
    <property type="entry name" value="HTH_1"/>
    <property type="match status" value="1"/>
</dbReference>
<dbReference type="EMBL" id="LAJX01000221">
    <property type="protein sequence ID" value="KJV05487.1"/>
    <property type="molecule type" value="Genomic_DNA"/>
</dbReference>
<dbReference type="RefSeq" id="WP_045780261.1">
    <property type="nucleotide sequence ID" value="NZ_LAJX01000221.1"/>
</dbReference>
<evidence type="ECO:0000256" key="3">
    <source>
        <dbReference type="ARBA" id="ARBA00023125"/>
    </source>
</evidence>
<dbReference type="GO" id="GO:0006351">
    <property type="term" value="P:DNA-templated transcription"/>
    <property type="evidence" value="ECO:0007669"/>
    <property type="project" value="TreeGrafter"/>
</dbReference>
<keyword evidence="4" id="KW-0804">Transcription</keyword>
<dbReference type="PANTHER" id="PTHR30537">
    <property type="entry name" value="HTH-TYPE TRANSCRIPTIONAL REGULATOR"/>
    <property type="match status" value="1"/>
</dbReference>